<organism evidence="1 2">
    <name type="scientific">Fraxinus pennsylvanica</name>
    <dbReference type="NCBI Taxonomy" id="56036"/>
    <lineage>
        <taxon>Eukaryota</taxon>
        <taxon>Viridiplantae</taxon>
        <taxon>Streptophyta</taxon>
        <taxon>Embryophyta</taxon>
        <taxon>Tracheophyta</taxon>
        <taxon>Spermatophyta</taxon>
        <taxon>Magnoliopsida</taxon>
        <taxon>eudicotyledons</taxon>
        <taxon>Gunneridae</taxon>
        <taxon>Pentapetalae</taxon>
        <taxon>asterids</taxon>
        <taxon>lamiids</taxon>
        <taxon>Lamiales</taxon>
        <taxon>Oleaceae</taxon>
        <taxon>Oleeae</taxon>
        <taxon>Fraxinus</taxon>
    </lineage>
</organism>
<reference evidence="1" key="1">
    <citation type="submission" date="2023-05" db="EMBL/GenBank/DDBJ databases">
        <authorList>
            <person name="Huff M."/>
        </authorList>
    </citation>
    <scope>NUCLEOTIDE SEQUENCE</scope>
</reference>
<evidence type="ECO:0000313" key="1">
    <source>
        <dbReference type="EMBL" id="CAI9776010.1"/>
    </source>
</evidence>
<keyword evidence="2" id="KW-1185">Reference proteome</keyword>
<evidence type="ECO:0000313" key="2">
    <source>
        <dbReference type="Proteomes" id="UP000834106"/>
    </source>
</evidence>
<dbReference type="Proteomes" id="UP000834106">
    <property type="component" value="Chromosome 14"/>
</dbReference>
<name>A0AAD1ZZ13_9LAMI</name>
<dbReference type="EMBL" id="OU503049">
    <property type="protein sequence ID" value="CAI9776010.1"/>
    <property type="molecule type" value="Genomic_DNA"/>
</dbReference>
<dbReference type="AlphaFoldDB" id="A0AAD1ZZ13"/>
<sequence>MDGAHGEELSKNTQLKELGWRLLLQENVEDGLVNHSEDSFTGYKGLAMDVMLSLRTACGLDLESFGVSLLLSICEVYRPYVESGHMICSGAKRRNITLDGFSFLLSDKHELN</sequence>
<proteinExistence type="predicted"/>
<protein>
    <submittedName>
        <fullName evidence="1">Uncharacterized protein</fullName>
    </submittedName>
</protein>
<gene>
    <name evidence="1" type="ORF">FPE_LOCUS23440</name>
</gene>
<accession>A0AAD1ZZ13</accession>